<keyword evidence="2" id="KW-0472">Membrane</keyword>
<feature type="transmembrane region" description="Helical" evidence="2">
    <location>
        <begin position="57"/>
        <end position="75"/>
    </location>
</feature>
<feature type="region of interest" description="Disordered" evidence="1">
    <location>
        <begin position="220"/>
        <end position="243"/>
    </location>
</feature>
<dbReference type="AlphaFoldDB" id="A0A2S6IVM5"/>
<dbReference type="InterPro" id="IPR016566">
    <property type="entry name" value="UCP010219"/>
</dbReference>
<gene>
    <name evidence="3" type="ORF">CLV92_10168</name>
</gene>
<organism evidence="3 4">
    <name type="scientific">Kineococcus xinjiangensis</name>
    <dbReference type="NCBI Taxonomy" id="512762"/>
    <lineage>
        <taxon>Bacteria</taxon>
        <taxon>Bacillati</taxon>
        <taxon>Actinomycetota</taxon>
        <taxon>Actinomycetes</taxon>
        <taxon>Kineosporiales</taxon>
        <taxon>Kineosporiaceae</taxon>
        <taxon>Kineococcus</taxon>
    </lineage>
</organism>
<comment type="caution">
    <text evidence="3">The sequence shown here is derived from an EMBL/GenBank/DDBJ whole genome shotgun (WGS) entry which is preliminary data.</text>
</comment>
<evidence type="ECO:0000256" key="1">
    <source>
        <dbReference type="SAM" id="MobiDB-lite"/>
    </source>
</evidence>
<accession>A0A2S6IVM5</accession>
<evidence type="ECO:0000256" key="2">
    <source>
        <dbReference type="SAM" id="Phobius"/>
    </source>
</evidence>
<feature type="compositionally biased region" description="Low complexity" evidence="1">
    <location>
        <begin position="231"/>
        <end position="243"/>
    </location>
</feature>
<keyword evidence="2" id="KW-0812">Transmembrane</keyword>
<keyword evidence="2" id="KW-1133">Transmembrane helix</keyword>
<feature type="transmembrane region" description="Helical" evidence="2">
    <location>
        <begin position="161"/>
        <end position="180"/>
    </location>
</feature>
<dbReference type="Pfam" id="PF11361">
    <property type="entry name" value="DUF3159"/>
    <property type="match status" value="1"/>
</dbReference>
<keyword evidence="4" id="KW-1185">Reference proteome</keyword>
<name>A0A2S6IVM5_9ACTN</name>
<feature type="transmembrane region" description="Helical" evidence="2">
    <location>
        <begin position="192"/>
        <end position="210"/>
    </location>
</feature>
<evidence type="ECO:0000313" key="3">
    <source>
        <dbReference type="EMBL" id="PPK98373.1"/>
    </source>
</evidence>
<proteinExistence type="predicted"/>
<dbReference type="EMBL" id="PTJD01000001">
    <property type="protein sequence ID" value="PPK98373.1"/>
    <property type="molecule type" value="Genomic_DNA"/>
</dbReference>
<dbReference type="Proteomes" id="UP000239485">
    <property type="component" value="Unassembled WGS sequence"/>
</dbReference>
<sequence>MTAAAGAGGSAVVPTTVEEVVRHRLDSALGGWRGMAESAAPALAFLLAWLWREDLRTAITAAVAVLVVAVVIRLARRETVQHALGGIVAIAIAAAIAARTGRTEDYFLTGILYNAGLAVVFAASMLARWPVLGFLVGSVAGEVTAWRRDPGVVRLCQRVTGVFLAMYLLRVVVQLPLLLAGYTTALAVSKLVLGWPLLVAGVAVIAAILLRGHTPLTDVSALGEDRPEDGPPTGAAAPTRAEP</sequence>
<feature type="transmembrane region" description="Helical" evidence="2">
    <location>
        <begin position="82"/>
        <end position="99"/>
    </location>
</feature>
<protein>
    <submittedName>
        <fullName evidence="3">Uncharacterized protein DUF3159</fullName>
    </submittedName>
</protein>
<dbReference type="RefSeq" id="WP_245886270.1">
    <property type="nucleotide sequence ID" value="NZ_PTJD01000001.1"/>
</dbReference>
<evidence type="ECO:0000313" key="4">
    <source>
        <dbReference type="Proteomes" id="UP000239485"/>
    </source>
</evidence>
<reference evidence="3 4" key="1">
    <citation type="submission" date="2018-02" db="EMBL/GenBank/DDBJ databases">
        <title>Genomic Encyclopedia of Archaeal and Bacterial Type Strains, Phase II (KMG-II): from individual species to whole genera.</title>
        <authorList>
            <person name="Goeker M."/>
        </authorList>
    </citation>
    <scope>NUCLEOTIDE SEQUENCE [LARGE SCALE GENOMIC DNA]</scope>
    <source>
        <strain evidence="3 4">DSM 22857</strain>
    </source>
</reference>
<feature type="transmembrane region" description="Helical" evidence="2">
    <location>
        <begin position="111"/>
        <end position="140"/>
    </location>
</feature>
<feature type="transmembrane region" description="Helical" evidence="2">
    <location>
        <begin position="32"/>
        <end position="51"/>
    </location>
</feature>